<dbReference type="KEGG" id="tun:J9260_11160"/>
<dbReference type="InterPro" id="IPR014795">
    <property type="entry name" value="TacA_1-like"/>
</dbReference>
<reference evidence="2" key="1">
    <citation type="submission" date="2021-04" db="EMBL/GenBank/DDBJ databases">
        <title>Genomics, taxonomy and metabolism of representatives of sulfur bacteria of the genus Thiothrix: Thiothrix fructosivorans QT, Thiothrix unzii A1T and three new species, Thiothrix subterranea sp. nov., Thiothrix litoralis sp. nov. and 'Candidatus Thiothrix anitrata' sp. nov.</title>
        <authorList>
            <person name="Ravin N.V."/>
            <person name="Smolyakov D."/>
            <person name="Rudenko T.S."/>
            <person name="Mardanov A.V."/>
            <person name="Beletsky A.V."/>
            <person name="Markov N.D."/>
            <person name="Fomenkov A.I."/>
            <person name="Roberts R.J."/>
            <person name="Karnachuk O.V."/>
            <person name="Novikov A."/>
            <person name="Grabovich M.Y."/>
        </authorList>
    </citation>
    <scope>NUCLEOTIDE SEQUENCE</scope>
    <source>
        <strain evidence="2">A1</strain>
    </source>
</reference>
<dbReference type="Pfam" id="PF08681">
    <property type="entry name" value="TacA1"/>
    <property type="match status" value="1"/>
</dbReference>
<keyword evidence="1" id="KW-1277">Toxin-antitoxin system</keyword>
<evidence type="ECO:0000256" key="1">
    <source>
        <dbReference type="ARBA" id="ARBA00022649"/>
    </source>
</evidence>
<keyword evidence="3" id="KW-1185">Reference proteome</keyword>
<dbReference type="AlphaFoldDB" id="A0A975IFV3"/>
<organism evidence="2 3">
    <name type="scientific">Thiothrix unzii</name>
    <dbReference type="NCBI Taxonomy" id="111769"/>
    <lineage>
        <taxon>Bacteria</taxon>
        <taxon>Pseudomonadati</taxon>
        <taxon>Pseudomonadota</taxon>
        <taxon>Gammaproteobacteria</taxon>
        <taxon>Thiotrichales</taxon>
        <taxon>Thiotrichaceae</taxon>
        <taxon>Thiothrix</taxon>
    </lineage>
</organism>
<dbReference type="EMBL" id="CP072793">
    <property type="protein sequence ID" value="QTR52296.1"/>
    <property type="molecule type" value="Genomic_DNA"/>
</dbReference>
<accession>A0A975IFV3</accession>
<dbReference type="Proteomes" id="UP000672009">
    <property type="component" value="Chromosome"/>
</dbReference>
<proteinExistence type="predicted"/>
<dbReference type="Gene3D" id="1.20.5.780">
    <property type="entry name" value="Single helix bin"/>
    <property type="match status" value="1"/>
</dbReference>
<sequence>MGITMIDNPIGSDPTHDLGAPFTLNATDWEAFIGVLENPPEPSAELKKAWCAYHAEKDADTKS</sequence>
<name>A0A975IFV3_9GAMM</name>
<dbReference type="RefSeq" id="WP_210217848.1">
    <property type="nucleotide sequence ID" value="NZ_CP072793.1"/>
</dbReference>
<evidence type="ECO:0000313" key="3">
    <source>
        <dbReference type="Proteomes" id="UP000672009"/>
    </source>
</evidence>
<evidence type="ECO:0000313" key="2">
    <source>
        <dbReference type="EMBL" id="QTR52296.1"/>
    </source>
</evidence>
<protein>
    <submittedName>
        <fullName evidence="2">DUF1778 domain-containing protein</fullName>
    </submittedName>
</protein>
<gene>
    <name evidence="2" type="ORF">J9260_11160</name>
</gene>